<sequence length="265" mass="30054">MTLAIHNWSSTAHQELHKIVKDEIFPIVNQVYTRVQNFKIQFLKEAAKFVRDFRSLAKDADESLAKHKALDYEIDRLLRAVVKKLETCIIIKEKEYPVLWNNWYKKCEECKYDKISYDKAYKDMQNKLKRLQAQLGDLKGKSSNTQCASNTLDPLSQKLEDENDFAAALAVLITEASQSRQHDTLVKLPMDIRLKIDLENQSMALLVPLVKSVCAKALVERGGLGFEPSNRNREDCQGGILVLAASGVGLRVLGKRVRESDGFGV</sequence>
<proteinExistence type="predicted"/>
<dbReference type="EMBL" id="BQNB010020949">
    <property type="protein sequence ID" value="GJU01284.1"/>
    <property type="molecule type" value="Genomic_DNA"/>
</dbReference>
<feature type="coiled-coil region" evidence="1">
    <location>
        <begin position="114"/>
        <end position="141"/>
    </location>
</feature>
<comment type="caution">
    <text evidence="2">The sequence shown here is derived from an EMBL/GenBank/DDBJ whole genome shotgun (WGS) entry which is preliminary data.</text>
</comment>
<accession>A0ABQ5IM55</accession>
<reference evidence="2" key="1">
    <citation type="journal article" date="2022" name="Int. J. Mol. Sci.">
        <title>Draft Genome of Tanacetum Coccineum: Genomic Comparison of Closely Related Tanacetum-Family Plants.</title>
        <authorList>
            <person name="Yamashiro T."/>
            <person name="Shiraishi A."/>
            <person name="Nakayama K."/>
            <person name="Satake H."/>
        </authorList>
    </citation>
    <scope>NUCLEOTIDE SEQUENCE</scope>
</reference>
<gene>
    <name evidence="2" type="ORF">Tco_1111622</name>
</gene>
<name>A0ABQ5IM55_9ASTR</name>
<protein>
    <submittedName>
        <fullName evidence="2">Uncharacterized protein</fullName>
    </submittedName>
</protein>
<evidence type="ECO:0000256" key="1">
    <source>
        <dbReference type="SAM" id="Coils"/>
    </source>
</evidence>
<evidence type="ECO:0000313" key="3">
    <source>
        <dbReference type="Proteomes" id="UP001151760"/>
    </source>
</evidence>
<organism evidence="2 3">
    <name type="scientific">Tanacetum coccineum</name>
    <dbReference type="NCBI Taxonomy" id="301880"/>
    <lineage>
        <taxon>Eukaryota</taxon>
        <taxon>Viridiplantae</taxon>
        <taxon>Streptophyta</taxon>
        <taxon>Embryophyta</taxon>
        <taxon>Tracheophyta</taxon>
        <taxon>Spermatophyta</taxon>
        <taxon>Magnoliopsida</taxon>
        <taxon>eudicotyledons</taxon>
        <taxon>Gunneridae</taxon>
        <taxon>Pentapetalae</taxon>
        <taxon>asterids</taxon>
        <taxon>campanulids</taxon>
        <taxon>Asterales</taxon>
        <taxon>Asteraceae</taxon>
        <taxon>Asteroideae</taxon>
        <taxon>Anthemideae</taxon>
        <taxon>Anthemidinae</taxon>
        <taxon>Tanacetum</taxon>
    </lineage>
</organism>
<reference evidence="2" key="2">
    <citation type="submission" date="2022-01" db="EMBL/GenBank/DDBJ databases">
        <authorList>
            <person name="Yamashiro T."/>
            <person name="Shiraishi A."/>
            <person name="Satake H."/>
            <person name="Nakayama K."/>
        </authorList>
    </citation>
    <scope>NUCLEOTIDE SEQUENCE</scope>
</reference>
<dbReference type="Proteomes" id="UP001151760">
    <property type="component" value="Unassembled WGS sequence"/>
</dbReference>
<evidence type="ECO:0000313" key="2">
    <source>
        <dbReference type="EMBL" id="GJU01284.1"/>
    </source>
</evidence>
<keyword evidence="1" id="KW-0175">Coiled coil</keyword>
<keyword evidence="3" id="KW-1185">Reference proteome</keyword>